<dbReference type="Proteomes" id="UP001178508">
    <property type="component" value="Chromosome 8"/>
</dbReference>
<organism evidence="1 2">
    <name type="scientific">Xyrichtys novacula</name>
    <name type="common">Pearly razorfish</name>
    <name type="synonym">Hemipteronotus novacula</name>
    <dbReference type="NCBI Taxonomy" id="13765"/>
    <lineage>
        <taxon>Eukaryota</taxon>
        <taxon>Metazoa</taxon>
        <taxon>Chordata</taxon>
        <taxon>Craniata</taxon>
        <taxon>Vertebrata</taxon>
        <taxon>Euteleostomi</taxon>
        <taxon>Actinopterygii</taxon>
        <taxon>Neopterygii</taxon>
        <taxon>Teleostei</taxon>
        <taxon>Neoteleostei</taxon>
        <taxon>Acanthomorphata</taxon>
        <taxon>Eupercaria</taxon>
        <taxon>Labriformes</taxon>
        <taxon>Labridae</taxon>
        <taxon>Xyrichtys</taxon>
    </lineage>
</organism>
<evidence type="ECO:0000313" key="1">
    <source>
        <dbReference type="EMBL" id="CAJ1062890.1"/>
    </source>
</evidence>
<dbReference type="EMBL" id="OY660871">
    <property type="protein sequence ID" value="CAJ1062890.1"/>
    <property type="molecule type" value="Genomic_DNA"/>
</dbReference>
<protein>
    <submittedName>
        <fullName evidence="1">Uncharacterized protein</fullName>
    </submittedName>
</protein>
<proteinExistence type="predicted"/>
<name>A0AAV1FPC8_XYRNO</name>
<keyword evidence="2" id="KW-1185">Reference proteome</keyword>
<evidence type="ECO:0000313" key="2">
    <source>
        <dbReference type="Proteomes" id="UP001178508"/>
    </source>
</evidence>
<reference evidence="1" key="1">
    <citation type="submission" date="2023-08" db="EMBL/GenBank/DDBJ databases">
        <authorList>
            <person name="Alioto T."/>
            <person name="Alioto T."/>
            <person name="Gomez Garrido J."/>
        </authorList>
    </citation>
    <scope>NUCLEOTIDE SEQUENCE</scope>
</reference>
<dbReference type="AlphaFoldDB" id="A0AAV1FPC8"/>
<accession>A0AAV1FPC8</accession>
<gene>
    <name evidence="1" type="ORF">XNOV1_A038725</name>
</gene>
<sequence>MFIGSPLFELHLKAPVSQQPLLSVKLTLNRPPSNQRPPYFLTDFWGQSQPAPLLSPLPPRGVATTLFGSYDLTWSAARGAARRGRAASDTFPQIVALTPRGGTDSRREKRAEAKLSSGEAWSISSSSSLRIFLNKHGTLTSIRILTRES</sequence>